<dbReference type="Proteomes" id="UP000093508">
    <property type="component" value="Unassembled WGS sequence"/>
</dbReference>
<dbReference type="Pfam" id="PF12708">
    <property type="entry name" value="Pect-lyase_RHGA_epim"/>
    <property type="match status" value="1"/>
</dbReference>
<dbReference type="SUPFAM" id="SSF51126">
    <property type="entry name" value="Pectin lyase-like"/>
    <property type="match status" value="1"/>
</dbReference>
<dbReference type="InterPro" id="IPR012334">
    <property type="entry name" value="Pectin_lyas_fold"/>
</dbReference>
<organism evidence="3 5">
    <name type="scientific">Chryseobacterium contaminans</name>
    <dbReference type="NCBI Taxonomy" id="1423959"/>
    <lineage>
        <taxon>Bacteria</taxon>
        <taxon>Pseudomonadati</taxon>
        <taxon>Bacteroidota</taxon>
        <taxon>Flavobacteriia</taxon>
        <taxon>Flavobacteriales</taxon>
        <taxon>Weeksellaceae</taxon>
        <taxon>Chryseobacterium group</taxon>
        <taxon>Chryseobacterium</taxon>
    </lineage>
</organism>
<dbReference type="SMART" id="SM00710">
    <property type="entry name" value="PbH1"/>
    <property type="match status" value="5"/>
</dbReference>
<evidence type="ECO:0000313" key="3">
    <source>
        <dbReference type="EMBL" id="SHK82373.1"/>
    </source>
</evidence>
<evidence type="ECO:0000313" key="2">
    <source>
        <dbReference type="EMBL" id="OCA80554.1"/>
    </source>
</evidence>
<keyword evidence="3" id="KW-0456">Lyase</keyword>
<reference evidence="2 4" key="1">
    <citation type="submission" date="2016-07" db="EMBL/GenBank/DDBJ databases">
        <authorList>
            <person name="Jeong J.-J."/>
            <person name="Kim D.W."/>
            <person name="Sang M.K."/>
            <person name="Choi I.-G."/>
            <person name="Kim K.D."/>
        </authorList>
    </citation>
    <scope>NUCLEOTIDE SEQUENCE [LARGE SCALE GENOMIC DNA]</scope>
    <source>
        <strain evidence="2 4">C-26</strain>
    </source>
</reference>
<name>A0A1M6VLI9_9FLAO</name>
<dbReference type="AlphaFoldDB" id="A0A1M6VLI9"/>
<dbReference type="OrthoDB" id="606446at2"/>
<dbReference type="Gene3D" id="2.160.20.10">
    <property type="entry name" value="Single-stranded right-handed beta-helix, Pectin lyase-like"/>
    <property type="match status" value="1"/>
</dbReference>
<dbReference type="InterPro" id="IPR011050">
    <property type="entry name" value="Pectin_lyase_fold/virulence"/>
</dbReference>
<protein>
    <submittedName>
        <fullName evidence="3">Pectate lyase superfamily protein</fullName>
    </submittedName>
</protein>
<accession>A0A1M6VLI9</accession>
<dbReference type="EMBL" id="MAYF01000001">
    <property type="protein sequence ID" value="OCA80554.1"/>
    <property type="molecule type" value="Genomic_DNA"/>
</dbReference>
<sequence>MNTIEQNDPFTGEWTVFLESPVTYNGESITLAMCDNIIYKSINNVFYRRVLIKDTVNVKWFGAVGDSVTNDTQAFQKSVDFLSSIDGGKLFIPSGSYAVDHIDFKTKAYSNIEIIGNNSTLIGLTRSRNTAADGIFAFEACVSNQSDDSNSIKNIKISGLNFFTLNIIPPIPEPEPGQEPEPEPKVDELSHHIAAHGVSDFTVENCTFTGFFGDGIAICRGLTEGGYRNGYNKNVIIKNCKFDGVNQNNRQAISIYHCDRFIIDNCDFYRTTGKEMPGAIDIESDDPNLTITTNGLITNCYFNDIGGMGAICIFSKDRSIIDFQQKERLNYQSFKIDNCKFEDVHTPLTVYGNYNPLTNGDKDYNGVYSIVFENSNVLNAERAIYFNAACRVKVSNVIFKNIYNTINSICDGGAYKILFEQCEFDTVNNPAGLSFVGGGKYIDFIKCIFKNFTTNVITFNVSKPIGTIKYNQFYNSANPGMGLLTNPSVDNLRNARIEENEYLGNIPKIDFYSIMNQGYSYNYDSAVMIPSNILYHKSEFESEGVFPEAYLGNTKGLVRNERLENYNNIPVVYQTFLPYDLPGVKWTRHALNDNTWADWKKLEN</sequence>
<dbReference type="EMBL" id="FRBM01000001">
    <property type="protein sequence ID" value="SHK82373.1"/>
    <property type="molecule type" value="Genomic_DNA"/>
</dbReference>
<evidence type="ECO:0000313" key="5">
    <source>
        <dbReference type="Proteomes" id="UP000184069"/>
    </source>
</evidence>
<dbReference type="STRING" id="1423959.SAMN05444407_101268"/>
<evidence type="ECO:0000259" key="1">
    <source>
        <dbReference type="Pfam" id="PF12708"/>
    </source>
</evidence>
<dbReference type="InterPro" id="IPR006626">
    <property type="entry name" value="PbH1"/>
</dbReference>
<proteinExistence type="predicted"/>
<dbReference type="Proteomes" id="UP000184069">
    <property type="component" value="Unassembled WGS sequence"/>
</dbReference>
<gene>
    <name evidence="2" type="ORF">BBH99_00175</name>
    <name evidence="3" type="ORF">SAMN05444407_101268</name>
</gene>
<feature type="domain" description="Rhamnogalacturonase A/B/Epimerase-like pectate lyase" evidence="1">
    <location>
        <begin position="56"/>
        <end position="271"/>
    </location>
</feature>
<dbReference type="RefSeq" id="WP_066690350.1">
    <property type="nucleotide sequence ID" value="NZ_FRBM01000001.1"/>
</dbReference>
<evidence type="ECO:0000313" key="4">
    <source>
        <dbReference type="Proteomes" id="UP000093508"/>
    </source>
</evidence>
<reference evidence="3 5" key="2">
    <citation type="submission" date="2016-11" db="EMBL/GenBank/DDBJ databases">
        <authorList>
            <person name="Jaros S."/>
            <person name="Januszkiewicz K."/>
            <person name="Wedrychowicz H."/>
        </authorList>
    </citation>
    <scope>NUCLEOTIDE SEQUENCE [LARGE SCALE GENOMIC DNA]</scope>
    <source>
        <strain evidence="3 5">DSM 27621</strain>
    </source>
</reference>
<keyword evidence="4" id="KW-1185">Reference proteome</keyword>
<dbReference type="GO" id="GO:0016829">
    <property type="term" value="F:lyase activity"/>
    <property type="evidence" value="ECO:0007669"/>
    <property type="project" value="UniProtKB-KW"/>
</dbReference>
<dbReference type="InterPro" id="IPR024535">
    <property type="entry name" value="RHGA/B-epi-like_pectate_lyase"/>
</dbReference>